<feature type="chain" id="PRO_5004586707" evidence="3">
    <location>
        <begin position="19"/>
        <end position="96"/>
    </location>
</feature>
<reference evidence="5" key="1">
    <citation type="journal article" date="2013" name="BMC Genomics">
        <title>A deep insight into the sialotranscriptome of the mosquito, Psorophora albipes.</title>
        <authorList>
            <person name="Chagas A.C."/>
            <person name="Calvo E."/>
            <person name="Rios-Velasquez C.M."/>
            <person name="Pessoa F.A."/>
            <person name="Medeiros J.F."/>
            <person name="Ribeiro J.M."/>
        </authorList>
    </citation>
    <scope>NUCLEOTIDE SEQUENCE</scope>
</reference>
<dbReference type="GO" id="GO:0030414">
    <property type="term" value="F:peptidase inhibitor activity"/>
    <property type="evidence" value="ECO:0007669"/>
    <property type="project" value="UniProtKB-KW"/>
</dbReference>
<dbReference type="InterPro" id="IPR036084">
    <property type="entry name" value="Ser_inhib-like_sf"/>
</dbReference>
<dbReference type="CDD" id="cd19941">
    <property type="entry name" value="TIL"/>
    <property type="match status" value="1"/>
</dbReference>
<sequence length="96" mass="10718">IMFRIIAFAFLCITASVTYPMVKKCTGPNEEYISCGSSCLETCPPNPSMLCSHVCRAYCVCRSGYARNSSNDQCVPYQPTAEDADKILKWVNRCIM</sequence>
<feature type="domain" description="TIL" evidence="4">
    <location>
        <begin position="27"/>
        <end position="77"/>
    </location>
</feature>
<dbReference type="InterPro" id="IPR051368">
    <property type="entry name" value="SerProtInhib-TIL_Domain"/>
</dbReference>
<dbReference type="PANTHER" id="PTHR23259">
    <property type="entry name" value="RIDDLE"/>
    <property type="match status" value="1"/>
</dbReference>
<evidence type="ECO:0000259" key="4">
    <source>
        <dbReference type="Pfam" id="PF01826"/>
    </source>
</evidence>
<feature type="non-terminal residue" evidence="5">
    <location>
        <position position="96"/>
    </location>
</feature>
<evidence type="ECO:0000313" key="5">
    <source>
        <dbReference type="EMBL" id="JAA94699.1"/>
    </source>
</evidence>
<evidence type="ECO:0000256" key="2">
    <source>
        <dbReference type="ARBA" id="ARBA00023157"/>
    </source>
</evidence>
<dbReference type="EMBL" id="GALA01000153">
    <property type="protein sequence ID" value="JAA94699.1"/>
    <property type="molecule type" value="mRNA"/>
</dbReference>
<organism evidence="5">
    <name type="scientific">Psorophora albipes</name>
    <dbReference type="NCBI Taxonomy" id="869069"/>
    <lineage>
        <taxon>Eukaryota</taxon>
        <taxon>Metazoa</taxon>
        <taxon>Ecdysozoa</taxon>
        <taxon>Arthropoda</taxon>
        <taxon>Hexapoda</taxon>
        <taxon>Insecta</taxon>
        <taxon>Pterygota</taxon>
        <taxon>Neoptera</taxon>
        <taxon>Endopterygota</taxon>
        <taxon>Diptera</taxon>
        <taxon>Nematocera</taxon>
        <taxon>Culicoidea</taxon>
        <taxon>Culicidae</taxon>
        <taxon>Culicinae</taxon>
        <taxon>Aedini</taxon>
        <taxon>Psorophora</taxon>
    </lineage>
</organism>
<protein>
    <submittedName>
        <fullName evidence="5">Putative til domain-containing cysteine-rich salivary secreted peptide</fullName>
    </submittedName>
</protein>
<feature type="signal peptide" evidence="3">
    <location>
        <begin position="1"/>
        <end position="18"/>
    </location>
</feature>
<feature type="non-terminal residue" evidence="5">
    <location>
        <position position="1"/>
    </location>
</feature>
<evidence type="ECO:0000256" key="3">
    <source>
        <dbReference type="SAM" id="SignalP"/>
    </source>
</evidence>
<dbReference type="AlphaFoldDB" id="T1D6A0"/>
<dbReference type="Pfam" id="PF01826">
    <property type="entry name" value="TIL"/>
    <property type="match status" value="1"/>
</dbReference>
<accession>T1D6A0</accession>
<dbReference type="Gene3D" id="2.10.25.10">
    <property type="entry name" value="Laminin"/>
    <property type="match status" value="1"/>
</dbReference>
<keyword evidence="1" id="KW-0646">Protease inhibitor</keyword>
<name>T1D6A0_9DIPT</name>
<dbReference type="InterPro" id="IPR002919">
    <property type="entry name" value="TIL_dom"/>
</dbReference>
<dbReference type="SUPFAM" id="SSF57567">
    <property type="entry name" value="Serine protease inhibitors"/>
    <property type="match status" value="1"/>
</dbReference>
<keyword evidence="2" id="KW-1015">Disulfide bond</keyword>
<keyword evidence="3" id="KW-0732">Signal</keyword>
<proteinExistence type="evidence at transcript level"/>
<dbReference type="PANTHER" id="PTHR23259:SF70">
    <property type="entry name" value="ACCESSORY GLAND PROTEIN ACP62F-RELATED"/>
    <property type="match status" value="1"/>
</dbReference>
<evidence type="ECO:0000256" key="1">
    <source>
        <dbReference type="ARBA" id="ARBA00022690"/>
    </source>
</evidence>